<protein>
    <recommendedName>
        <fullName evidence="2">Amidohydrolase-related domain-containing protein</fullName>
    </recommendedName>
</protein>
<feature type="domain" description="Amidohydrolase-related" evidence="2">
    <location>
        <begin position="69"/>
        <end position="413"/>
    </location>
</feature>
<reference evidence="3 4" key="2">
    <citation type="submission" date="2019-05" db="EMBL/GenBank/DDBJ databases">
        <authorList>
            <person name="Suflita J.M."/>
            <person name="Marks C.R."/>
        </authorList>
    </citation>
    <scope>NUCLEOTIDE SEQUENCE [LARGE SCALE GENOMIC DNA]</scope>
    <source>
        <strain evidence="3 4">ALDC</strain>
    </source>
</reference>
<dbReference type="InterPro" id="IPR050287">
    <property type="entry name" value="MTA/SAH_deaminase"/>
</dbReference>
<dbReference type="PANTHER" id="PTHR43794">
    <property type="entry name" value="AMINOHYDROLASE SSNA-RELATED"/>
    <property type="match status" value="1"/>
</dbReference>
<dbReference type="OrthoDB" id="9807210at2"/>
<sequence>MVMKDDEVRRPAPAVLHRARWLLTGRGFPVEDGAVLVEGETIRAAGTFKDVRAFLPARGGVRDHGDAALVAGLVNAHTHLDWSVLRGDLVFPLEGFRAWLEEILAVRGTFSPEEHRRAAEASVAEMHGTGTAVFADMTNDPALSWRCGRRGCGVPHRRLFVEVLGFDRWRLEDVPVLDALGIGDEEGPGMEPISLAAHSPYAVSPELIVSAKAWCRRLGRPFSIHVAEHPEEVEFVRDGTGFCREVLQRLGRWVETWRPPGATPVAYLDQLGVLDERTLLVHAVHVTAEDTERIRRRGAAVCFCPRSNHHMGVGRPNIARFIEAGVPTALGTDSLASNTDLNLFREAAFVLDHWPEMDPAVVLQMATVGGAGVLGVQASRGSLESGKRAEFTAIPLPPAISPREVVEAVIREGQEGRCQWIVGSAEGCGSEGSAS</sequence>
<dbReference type="Gene3D" id="3.20.20.140">
    <property type="entry name" value="Metal-dependent hydrolases"/>
    <property type="match status" value="1"/>
</dbReference>
<dbReference type="Pfam" id="PF01979">
    <property type="entry name" value="Amidohydro_1"/>
    <property type="match status" value="1"/>
</dbReference>
<dbReference type="InterPro" id="IPR011059">
    <property type="entry name" value="Metal-dep_hydrolase_composite"/>
</dbReference>
<dbReference type="GO" id="GO:0016810">
    <property type="term" value="F:hydrolase activity, acting on carbon-nitrogen (but not peptide) bonds"/>
    <property type="evidence" value="ECO:0007669"/>
    <property type="project" value="InterPro"/>
</dbReference>
<dbReference type="KEGG" id="dax:FDQ92_08515"/>
<organism evidence="3 4">
    <name type="scientific">Desulfoglaeba alkanexedens ALDC</name>
    <dbReference type="NCBI Taxonomy" id="980445"/>
    <lineage>
        <taxon>Bacteria</taxon>
        <taxon>Pseudomonadati</taxon>
        <taxon>Thermodesulfobacteriota</taxon>
        <taxon>Syntrophobacteria</taxon>
        <taxon>Syntrophobacterales</taxon>
        <taxon>Syntrophobacteraceae</taxon>
        <taxon>Desulfoglaeba</taxon>
    </lineage>
</organism>
<evidence type="ECO:0000256" key="1">
    <source>
        <dbReference type="ARBA" id="ARBA00022801"/>
    </source>
</evidence>
<gene>
    <name evidence="3" type="ORF">FDQ92_08515</name>
</gene>
<reference evidence="3 4" key="1">
    <citation type="submission" date="2019-05" db="EMBL/GenBank/DDBJ databases">
        <title>The Complete Genome Sequence of the n-alkane-degrading Desulfoglaeba alkanexedens ALDC reveals multiple alkylsuccinate synthase gene clusters.</title>
        <authorList>
            <person name="Callaghan A.V."/>
            <person name="Davidova I.A."/>
            <person name="Duncan K.E."/>
            <person name="Morris B."/>
            <person name="McInerney M.J."/>
        </authorList>
    </citation>
    <scope>NUCLEOTIDE SEQUENCE [LARGE SCALE GENOMIC DNA]</scope>
    <source>
        <strain evidence="3 4">ALDC</strain>
    </source>
</reference>
<proteinExistence type="predicted"/>
<name>A0A4P8L2Q0_9BACT</name>
<dbReference type="Proteomes" id="UP000298602">
    <property type="component" value="Chromosome"/>
</dbReference>
<accession>A0A4P8L2Q0</accession>
<dbReference type="InterPro" id="IPR006680">
    <property type="entry name" value="Amidohydro-rel"/>
</dbReference>
<dbReference type="PANTHER" id="PTHR43794:SF11">
    <property type="entry name" value="AMIDOHYDROLASE-RELATED DOMAIN-CONTAINING PROTEIN"/>
    <property type="match status" value="1"/>
</dbReference>
<dbReference type="SUPFAM" id="SSF51556">
    <property type="entry name" value="Metallo-dependent hydrolases"/>
    <property type="match status" value="1"/>
</dbReference>
<evidence type="ECO:0000259" key="2">
    <source>
        <dbReference type="Pfam" id="PF01979"/>
    </source>
</evidence>
<dbReference type="AlphaFoldDB" id="A0A4P8L2Q0"/>
<keyword evidence="4" id="KW-1185">Reference proteome</keyword>
<dbReference type="InterPro" id="IPR032466">
    <property type="entry name" value="Metal_Hydrolase"/>
</dbReference>
<keyword evidence="1" id="KW-0378">Hydrolase</keyword>
<evidence type="ECO:0000313" key="4">
    <source>
        <dbReference type="Proteomes" id="UP000298602"/>
    </source>
</evidence>
<dbReference type="SUPFAM" id="SSF51338">
    <property type="entry name" value="Composite domain of metallo-dependent hydrolases"/>
    <property type="match status" value="1"/>
</dbReference>
<evidence type="ECO:0000313" key="3">
    <source>
        <dbReference type="EMBL" id="QCQ22197.1"/>
    </source>
</evidence>
<dbReference type="EMBL" id="CP040098">
    <property type="protein sequence ID" value="QCQ22197.1"/>
    <property type="molecule type" value="Genomic_DNA"/>
</dbReference>